<dbReference type="OrthoDB" id="8117402at2759"/>
<keyword evidence="2" id="KW-1185">Reference proteome</keyword>
<dbReference type="Proteomes" id="UP000499080">
    <property type="component" value="Unassembled WGS sequence"/>
</dbReference>
<dbReference type="AlphaFoldDB" id="A0A4Y2EZL3"/>
<accession>A0A4Y2EZL3</accession>
<comment type="caution">
    <text evidence="1">The sequence shown here is derived from an EMBL/GenBank/DDBJ whole genome shotgun (WGS) entry which is preliminary data.</text>
</comment>
<dbReference type="EMBL" id="BGPR01000730">
    <property type="protein sequence ID" value="GBM33315.1"/>
    <property type="molecule type" value="Genomic_DNA"/>
</dbReference>
<evidence type="ECO:0000313" key="2">
    <source>
        <dbReference type="Proteomes" id="UP000499080"/>
    </source>
</evidence>
<evidence type="ECO:0000313" key="1">
    <source>
        <dbReference type="EMBL" id="GBM33315.1"/>
    </source>
</evidence>
<sequence length="96" mass="10589">MFLLDGNGTSRHVTRIFNATHRTYITHDVVPNLVMKFKMIGSVVDASRSGRQKTSMVEGTSTHMLEAMARSPTERDPTSLCANGNQPKQCLAYFAG</sequence>
<evidence type="ECO:0008006" key="3">
    <source>
        <dbReference type="Google" id="ProtNLM"/>
    </source>
</evidence>
<protein>
    <recommendedName>
        <fullName evidence="3">DUF4817 domain-containing protein</fullName>
    </recommendedName>
</protein>
<proteinExistence type="predicted"/>
<gene>
    <name evidence="1" type="ORF">AVEN_101642_1</name>
</gene>
<reference evidence="1 2" key="1">
    <citation type="journal article" date="2019" name="Sci. Rep.">
        <title>Orb-weaving spider Araneus ventricosus genome elucidates the spidroin gene catalogue.</title>
        <authorList>
            <person name="Kono N."/>
            <person name="Nakamura H."/>
            <person name="Ohtoshi R."/>
            <person name="Moran D.A.P."/>
            <person name="Shinohara A."/>
            <person name="Yoshida Y."/>
            <person name="Fujiwara M."/>
            <person name="Mori M."/>
            <person name="Tomita M."/>
            <person name="Arakawa K."/>
        </authorList>
    </citation>
    <scope>NUCLEOTIDE SEQUENCE [LARGE SCALE GENOMIC DNA]</scope>
</reference>
<organism evidence="1 2">
    <name type="scientific">Araneus ventricosus</name>
    <name type="common">Orbweaver spider</name>
    <name type="synonym">Epeira ventricosa</name>
    <dbReference type="NCBI Taxonomy" id="182803"/>
    <lineage>
        <taxon>Eukaryota</taxon>
        <taxon>Metazoa</taxon>
        <taxon>Ecdysozoa</taxon>
        <taxon>Arthropoda</taxon>
        <taxon>Chelicerata</taxon>
        <taxon>Arachnida</taxon>
        <taxon>Araneae</taxon>
        <taxon>Araneomorphae</taxon>
        <taxon>Entelegynae</taxon>
        <taxon>Araneoidea</taxon>
        <taxon>Araneidae</taxon>
        <taxon>Araneus</taxon>
    </lineage>
</organism>
<name>A0A4Y2EZL3_ARAVE</name>